<reference evidence="2" key="1">
    <citation type="submission" date="2022-06" db="EMBL/GenBank/DDBJ databases">
        <title>Genome public.</title>
        <authorList>
            <person name="Sun Q."/>
        </authorList>
    </citation>
    <scope>NUCLEOTIDE SEQUENCE</scope>
    <source>
        <strain evidence="2">CWNU-1</strain>
    </source>
</reference>
<keyword evidence="3" id="KW-1185">Reference proteome</keyword>
<organism evidence="2 3">
    <name type="scientific">Streptomyces albipurpureus</name>
    <dbReference type="NCBI Taxonomy" id="2897419"/>
    <lineage>
        <taxon>Bacteria</taxon>
        <taxon>Bacillati</taxon>
        <taxon>Actinomycetota</taxon>
        <taxon>Actinomycetes</taxon>
        <taxon>Kitasatosporales</taxon>
        <taxon>Streptomycetaceae</taxon>
        <taxon>Streptomyces</taxon>
    </lineage>
</organism>
<evidence type="ECO:0000313" key="2">
    <source>
        <dbReference type="EMBL" id="MCM2393897.1"/>
    </source>
</evidence>
<feature type="domain" description="Thiopeptide-type bacteriocin biosynthesis" evidence="1">
    <location>
        <begin position="58"/>
        <end position="324"/>
    </location>
</feature>
<evidence type="ECO:0000313" key="3">
    <source>
        <dbReference type="Proteomes" id="UP001431429"/>
    </source>
</evidence>
<dbReference type="EMBL" id="JAMQAW010000095">
    <property type="protein sequence ID" value="MCM2393897.1"/>
    <property type="molecule type" value="Genomic_DNA"/>
</dbReference>
<sequence>MPTSARPVTEEPVLAVLTGTPLDQAAARHGLDPADLAEAVDTYRAAGQAALDHHNRDWVQVRIAFPEWTGAEETAAVHLGPRLRQAEEAGRIRAWWFLRKHPYWRMRCHPGSPDTTAELRENVSDILDDLVCAGQIVRWRESLYEPEVLAFGGPDGMNIAHALFHADSHHVLTYLRHHHRTTNSAGAVGRKELSVLLCTALLRGARQDEHEQADVWDRVVRMRPLTTEPPPDRLRGMKPALQRLLTLDTTPTSSLYQAGGPLPTAAPWAVAFTGAGRSLADAARDGTLERGLRDVLAKLVIFHWNRLGIPAAAQAVLARAARETLMNPPLREAD</sequence>
<gene>
    <name evidence="2" type="ORF">NBG84_37470</name>
</gene>
<accession>A0ABT0UZA2</accession>
<protein>
    <submittedName>
        <fullName evidence="2">Thiopeptide-type bacteriocin biosynthesis protein</fullName>
    </submittedName>
</protein>
<dbReference type="NCBIfam" id="TIGR03891">
    <property type="entry name" value="thiopep_ocin"/>
    <property type="match status" value="1"/>
</dbReference>
<proteinExistence type="predicted"/>
<evidence type="ECO:0000259" key="1">
    <source>
        <dbReference type="Pfam" id="PF14028"/>
    </source>
</evidence>
<dbReference type="Proteomes" id="UP001431429">
    <property type="component" value="Unassembled WGS sequence"/>
</dbReference>
<dbReference type="RefSeq" id="WP_250924188.1">
    <property type="nucleotide sequence ID" value="NZ_JAMQAW010000095.1"/>
</dbReference>
<comment type="caution">
    <text evidence="2">The sequence shown here is derived from an EMBL/GenBank/DDBJ whole genome shotgun (WGS) entry which is preliminary data.</text>
</comment>
<dbReference type="InterPro" id="IPR023809">
    <property type="entry name" value="Thiopep_bacteriocin_synth_dom"/>
</dbReference>
<name>A0ABT0UZA2_9ACTN</name>
<dbReference type="Pfam" id="PF14028">
    <property type="entry name" value="Lant_dehydr_C"/>
    <property type="match status" value="1"/>
</dbReference>